<feature type="domain" description="Major facilitator superfamily (MFS) profile" evidence="8">
    <location>
        <begin position="52"/>
        <end position="478"/>
    </location>
</feature>
<proteinExistence type="predicted"/>
<dbReference type="FunFam" id="1.20.1250.20:FF:000018">
    <property type="entry name" value="MFS transporter permease"/>
    <property type="match status" value="1"/>
</dbReference>
<dbReference type="InterPro" id="IPR011008">
    <property type="entry name" value="Dimeric_a/b-barrel"/>
</dbReference>
<sequence length="771" mass="86331">MISTNNESVKVEIRQRSAGNTPEDVVIHDSSDENEDDLDREKKLLKKLDWRIVPWVFCLYFLSVEDRSNVGYAMTMNKDEGHTLMDTAGLTAQQNNIGLGLFYVAYIIFEVPSNLMMAHINPALWIARIMITWSIVTGCMAAISKPWHFYLLRFLLGVFEAGFWPGITFYNTLWYKPEEISTRIGVTYLAGPASGAVGGLISAGVQLIDTKGNLYGWQWLFLISAIVSILFGLATIFYLPSTPEKSTHFLSEDERARVKKRLETSTQQAKTAETVQERNMKRDLKQVFGELKDFKVWLFCVLYFTPVMAATSLGYFLPKIVQQIGTFTSIQVSLMSIPPFVFGMIMVYIITRLSDYYSNRGWFIIGASCVSFIGFCILSFAEPIGARYFGLMIVAGGTYPTVPLSMAWTANSKEDPVSVASATGIVSSVANFGALICTFALYSGWPSDAPRYVGSNMINGGAMLLAAVSAFVLRIHLSKLNKQIERDGCVAPIRNKHHFMVVLHDYTDPEALNRRLSVRDKHLAGALKAENEGNLLVGGAILDNHESSQMKGSVLLLAGKSIEEIDEMIIQDPYYKAKVWEKWEVYPIKCPNKTTKNSAGKQPASLKQILERSKLTNSKILPQELPSIERGLNQIDSQSQKLSAKTATSDEKTDIRAHYFLAQGGVNTQILIKELGTIHLGGLEEHRQPIQDTNVEGYLQQQNTETVMKIVQDGRQEILSNTNDTFEEDIDNYWNQFLNNTVKVNRGQEFSFKLSKVKFDQSRVVSAGIIN</sequence>
<dbReference type="InterPro" id="IPR005545">
    <property type="entry name" value="YCII"/>
</dbReference>
<comment type="caution">
    <text evidence="9">The sequence shown here is derived from an EMBL/GenBank/DDBJ whole genome shotgun (WGS) entry which is preliminary data.</text>
</comment>
<dbReference type="GO" id="GO:1901604">
    <property type="term" value="F:dethiobiotin transmembrane transporter activity"/>
    <property type="evidence" value="ECO:0007669"/>
    <property type="project" value="TreeGrafter"/>
</dbReference>
<name>A0A8H7QJL4_9FUNG</name>
<feature type="transmembrane region" description="Helical" evidence="7">
    <location>
        <begin position="97"/>
        <end position="118"/>
    </location>
</feature>
<reference evidence="9" key="1">
    <citation type="submission" date="2020-12" db="EMBL/GenBank/DDBJ databases">
        <title>Metabolic potential, ecology and presence of endohyphal bacteria is reflected in genomic diversity of Mucoromycotina.</title>
        <authorList>
            <person name="Muszewska A."/>
            <person name="Okrasinska A."/>
            <person name="Steczkiewicz K."/>
            <person name="Drgas O."/>
            <person name="Orlowska M."/>
            <person name="Perlinska-Lenart U."/>
            <person name="Aleksandrzak-Piekarczyk T."/>
            <person name="Szatraj K."/>
            <person name="Zielenkiewicz U."/>
            <person name="Pilsyk S."/>
            <person name="Malc E."/>
            <person name="Mieczkowski P."/>
            <person name="Kruszewska J.S."/>
            <person name="Biernat P."/>
            <person name="Pawlowska J."/>
        </authorList>
    </citation>
    <scope>NUCLEOTIDE SEQUENCE</scope>
    <source>
        <strain evidence="9">CBS 226.32</strain>
    </source>
</reference>
<dbReference type="Pfam" id="PF03795">
    <property type="entry name" value="YCII"/>
    <property type="match status" value="1"/>
</dbReference>
<dbReference type="Pfam" id="PF07690">
    <property type="entry name" value="MFS_1"/>
    <property type="match status" value="1"/>
</dbReference>
<dbReference type="InterPro" id="IPR020846">
    <property type="entry name" value="MFS_dom"/>
</dbReference>
<dbReference type="OrthoDB" id="2985014at2759"/>
<protein>
    <recommendedName>
        <fullName evidence="8">Major facilitator superfamily (MFS) profile domain-containing protein</fullName>
    </recommendedName>
</protein>
<evidence type="ECO:0000313" key="10">
    <source>
        <dbReference type="Proteomes" id="UP000650833"/>
    </source>
</evidence>
<accession>A0A8H7QJL4</accession>
<feature type="transmembrane region" description="Helical" evidence="7">
    <location>
        <begin position="217"/>
        <end position="239"/>
    </location>
</feature>
<evidence type="ECO:0000313" key="9">
    <source>
        <dbReference type="EMBL" id="KAG2193877.1"/>
    </source>
</evidence>
<dbReference type="GO" id="GO:0015295">
    <property type="term" value="F:solute:proton symporter activity"/>
    <property type="evidence" value="ECO:0007669"/>
    <property type="project" value="TreeGrafter"/>
</dbReference>
<comment type="subcellular location">
    <subcellularLocation>
        <location evidence="1">Membrane</location>
        <topology evidence="1">Multi-pass membrane protein</topology>
    </subcellularLocation>
</comment>
<dbReference type="SUPFAM" id="SSF103473">
    <property type="entry name" value="MFS general substrate transporter"/>
    <property type="match status" value="1"/>
</dbReference>
<feature type="transmembrane region" description="Helical" evidence="7">
    <location>
        <begin position="457"/>
        <end position="477"/>
    </location>
</feature>
<feature type="transmembrane region" description="Helical" evidence="7">
    <location>
        <begin position="150"/>
        <end position="173"/>
    </location>
</feature>
<feature type="transmembrane region" description="Helical" evidence="7">
    <location>
        <begin position="296"/>
        <end position="317"/>
    </location>
</feature>
<dbReference type="GO" id="GO:1905135">
    <property type="term" value="P:biotin import across plasma membrane"/>
    <property type="evidence" value="ECO:0007669"/>
    <property type="project" value="TreeGrafter"/>
</dbReference>
<feature type="transmembrane region" description="Helical" evidence="7">
    <location>
        <begin position="185"/>
        <end position="205"/>
    </location>
</feature>
<dbReference type="Gene3D" id="1.20.1250.20">
    <property type="entry name" value="MFS general substrate transporter like domains"/>
    <property type="match status" value="2"/>
</dbReference>
<keyword evidence="4 7" id="KW-1133">Transmembrane helix</keyword>
<feature type="transmembrane region" description="Helical" evidence="7">
    <location>
        <begin position="125"/>
        <end position="144"/>
    </location>
</feature>
<keyword evidence="5 7" id="KW-0472">Membrane</keyword>
<feature type="transmembrane region" description="Helical" evidence="7">
    <location>
        <begin position="422"/>
        <end position="445"/>
    </location>
</feature>
<feature type="transmembrane region" description="Helical" evidence="7">
    <location>
        <begin position="362"/>
        <end position="381"/>
    </location>
</feature>
<dbReference type="PANTHER" id="PTHR43791">
    <property type="entry name" value="PERMEASE-RELATED"/>
    <property type="match status" value="1"/>
</dbReference>
<dbReference type="PROSITE" id="PS50850">
    <property type="entry name" value="MFS"/>
    <property type="match status" value="1"/>
</dbReference>
<evidence type="ECO:0000256" key="5">
    <source>
        <dbReference type="ARBA" id="ARBA00023136"/>
    </source>
</evidence>
<feature type="region of interest" description="Disordered" evidence="6">
    <location>
        <begin position="1"/>
        <end position="33"/>
    </location>
</feature>
<dbReference type="EMBL" id="JAEPRC010000624">
    <property type="protein sequence ID" value="KAG2193877.1"/>
    <property type="molecule type" value="Genomic_DNA"/>
</dbReference>
<feature type="transmembrane region" description="Helical" evidence="7">
    <location>
        <begin position="329"/>
        <end position="350"/>
    </location>
</feature>
<dbReference type="SUPFAM" id="SSF54909">
    <property type="entry name" value="Dimeric alpha+beta barrel"/>
    <property type="match status" value="1"/>
</dbReference>
<keyword evidence="2" id="KW-0813">Transport</keyword>
<feature type="transmembrane region" description="Helical" evidence="7">
    <location>
        <begin position="387"/>
        <end position="410"/>
    </location>
</feature>
<dbReference type="InterPro" id="IPR036259">
    <property type="entry name" value="MFS_trans_sf"/>
</dbReference>
<dbReference type="GO" id="GO:0015225">
    <property type="term" value="F:biotin transmembrane transporter activity"/>
    <property type="evidence" value="ECO:0007669"/>
    <property type="project" value="TreeGrafter"/>
</dbReference>
<evidence type="ECO:0000259" key="8">
    <source>
        <dbReference type="PROSITE" id="PS50850"/>
    </source>
</evidence>
<evidence type="ECO:0000256" key="3">
    <source>
        <dbReference type="ARBA" id="ARBA00022692"/>
    </source>
</evidence>
<dbReference type="AlphaFoldDB" id="A0A8H7QJL4"/>
<dbReference type="PANTHER" id="PTHR43791:SF33">
    <property type="entry name" value="VITAMIN H TRANSPORTER 1"/>
    <property type="match status" value="1"/>
</dbReference>
<evidence type="ECO:0000256" key="4">
    <source>
        <dbReference type="ARBA" id="ARBA00022989"/>
    </source>
</evidence>
<dbReference type="InterPro" id="IPR011701">
    <property type="entry name" value="MFS"/>
</dbReference>
<keyword evidence="10" id="KW-1185">Reference proteome</keyword>
<dbReference type="Gene3D" id="3.30.70.1060">
    <property type="entry name" value="Dimeric alpha+beta barrel"/>
    <property type="match status" value="1"/>
</dbReference>
<dbReference type="Proteomes" id="UP000650833">
    <property type="component" value="Unassembled WGS sequence"/>
</dbReference>
<keyword evidence="3 7" id="KW-0812">Transmembrane</keyword>
<gene>
    <name evidence="9" type="ORF">INT46_001602</name>
</gene>
<evidence type="ECO:0000256" key="2">
    <source>
        <dbReference type="ARBA" id="ARBA00022448"/>
    </source>
</evidence>
<evidence type="ECO:0000256" key="1">
    <source>
        <dbReference type="ARBA" id="ARBA00004141"/>
    </source>
</evidence>
<dbReference type="GO" id="GO:0005886">
    <property type="term" value="C:plasma membrane"/>
    <property type="evidence" value="ECO:0007669"/>
    <property type="project" value="TreeGrafter"/>
</dbReference>
<organism evidence="9 10">
    <name type="scientific">Mucor plumbeus</name>
    <dbReference type="NCBI Taxonomy" id="97098"/>
    <lineage>
        <taxon>Eukaryota</taxon>
        <taxon>Fungi</taxon>
        <taxon>Fungi incertae sedis</taxon>
        <taxon>Mucoromycota</taxon>
        <taxon>Mucoromycotina</taxon>
        <taxon>Mucoromycetes</taxon>
        <taxon>Mucorales</taxon>
        <taxon>Mucorineae</taxon>
        <taxon>Mucoraceae</taxon>
        <taxon>Mucor</taxon>
    </lineage>
</organism>
<evidence type="ECO:0000256" key="6">
    <source>
        <dbReference type="SAM" id="MobiDB-lite"/>
    </source>
</evidence>
<evidence type="ECO:0000256" key="7">
    <source>
        <dbReference type="SAM" id="Phobius"/>
    </source>
</evidence>